<protein>
    <submittedName>
        <fullName evidence="1">Uncharacterized protein</fullName>
    </submittedName>
</protein>
<gene>
    <name evidence="1" type="ORF">PACLA_8A065014</name>
</gene>
<comment type="caution">
    <text evidence="1">The sequence shown here is derived from an EMBL/GenBank/DDBJ whole genome shotgun (WGS) entry which is preliminary data.</text>
</comment>
<dbReference type="EMBL" id="CACRXK020009303">
    <property type="protein sequence ID" value="CAB4016897.1"/>
    <property type="molecule type" value="Genomic_DNA"/>
</dbReference>
<name>A0A6S7IGY5_PARCT</name>
<proteinExistence type="predicted"/>
<keyword evidence="2" id="KW-1185">Reference proteome</keyword>
<reference evidence="1" key="1">
    <citation type="submission" date="2020-04" db="EMBL/GenBank/DDBJ databases">
        <authorList>
            <person name="Alioto T."/>
            <person name="Alioto T."/>
            <person name="Gomez Garrido J."/>
        </authorList>
    </citation>
    <scope>NUCLEOTIDE SEQUENCE</scope>
    <source>
        <strain evidence="1">A484AB</strain>
    </source>
</reference>
<evidence type="ECO:0000313" key="1">
    <source>
        <dbReference type="EMBL" id="CAB4016897.1"/>
    </source>
</evidence>
<accession>A0A6S7IGY5</accession>
<dbReference type="AlphaFoldDB" id="A0A6S7IGY5"/>
<evidence type="ECO:0000313" key="2">
    <source>
        <dbReference type="Proteomes" id="UP001152795"/>
    </source>
</evidence>
<dbReference type="Proteomes" id="UP001152795">
    <property type="component" value="Unassembled WGS sequence"/>
</dbReference>
<organism evidence="1 2">
    <name type="scientific">Paramuricea clavata</name>
    <name type="common">Red gorgonian</name>
    <name type="synonym">Violescent sea-whip</name>
    <dbReference type="NCBI Taxonomy" id="317549"/>
    <lineage>
        <taxon>Eukaryota</taxon>
        <taxon>Metazoa</taxon>
        <taxon>Cnidaria</taxon>
        <taxon>Anthozoa</taxon>
        <taxon>Octocorallia</taxon>
        <taxon>Malacalcyonacea</taxon>
        <taxon>Plexauridae</taxon>
        <taxon>Paramuricea</taxon>
    </lineage>
</organism>
<sequence>MIERQSRNVEWAIIDKGPFQLHPSLNNFILPAEVWLSMEVNEKESYIKRVMSSSVTDTVSEDYQETACFPSKLIPEGLPPEPFPDDISTEPIPDDFPTEFDQVHFLSPLDVLANAALSDSVQDTTGARVSNMSLTFSEFRVYLHGQPQETVRGMWDKAVQLVSSPGKMSPAPGCAPTSRMVASHRFKDRPHLVTKGKAKDECKCEKSCPHWNGIKICSHTIAAAESNGDLSKFLMWYKQKRSTKAANLSAVVRTDMPQHPGRKGGVPVTSRRATPKLPVDARRKRTYSKSTESSSIVTEVPNTNPFYVKKMNIRIEVCQGCRGPLKSVGKEIQPPPFDYCIARRERRPYRGDNGQLKTPSRQSDAHYHLRAACVKAAEPSFVTSSLVIPDDIQLTEVHECYLVHEFGLNFVAR</sequence>
<dbReference type="OrthoDB" id="6003847at2759"/>